<dbReference type="InterPro" id="IPR014790">
    <property type="entry name" value="MutL_C"/>
</dbReference>
<evidence type="ECO:0000256" key="1">
    <source>
        <dbReference type="ARBA" id="ARBA00006082"/>
    </source>
</evidence>
<dbReference type="CDD" id="cd16926">
    <property type="entry name" value="HATPase_MutL-MLH-PMS-like"/>
    <property type="match status" value="1"/>
</dbReference>
<dbReference type="Gene3D" id="3.30.1540.20">
    <property type="entry name" value="MutL, C-terminal domain, dimerisation subdomain"/>
    <property type="match status" value="1"/>
</dbReference>
<dbReference type="Pfam" id="PF13589">
    <property type="entry name" value="HATPase_c_3"/>
    <property type="match status" value="1"/>
</dbReference>
<dbReference type="SMART" id="SM01340">
    <property type="entry name" value="DNA_mis_repair"/>
    <property type="match status" value="1"/>
</dbReference>
<dbReference type="RefSeq" id="WP_226384664.1">
    <property type="nucleotide sequence ID" value="NZ_JADCKA010000002.1"/>
</dbReference>
<dbReference type="PROSITE" id="PS00058">
    <property type="entry name" value="DNA_MISMATCH_REPAIR_1"/>
    <property type="match status" value="1"/>
</dbReference>
<dbReference type="CDD" id="cd00782">
    <property type="entry name" value="MutL_Trans"/>
    <property type="match status" value="1"/>
</dbReference>
<reference evidence="7 8" key="1">
    <citation type="submission" date="2020-10" db="EMBL/GenBank/DDBJ databases">
        <title>ChiBAC.</title>
        <authorList>
            <person name="Zenner C."/>
            <person name="Hitch T.C.A."/>
            <person name="Clavel T."/>
        </authorList>
    </citation>
    <scope>NUCLEOTIDE SEQUENCE [LARGE SCALE GENOMIC DNA]</scope>
    <source>
        <strain evidence="7 8">DSM 108706</strain>
    </source>
</reference>
<dbReference type="HAMAP" id="MF_00149">
    <property type="entry name" value="DNA_mis_repair"/>
    <property type="match status" value="1"/>
</dbReference>
<dbReference type="Gene3D" id="3.30.565.10">
    <property type="entry name" value="Histidine kinase-like ATPase, C-terminal domain"/>
    <property type="match status" value="1"/>
</dbReference>
<comment type="function">
    <text evidence="4">This protein is involved in the repair of mismatches in DNA. It is required for dam-dependent methyl-directed DNA mismatch repair. May act as a 'molecular matchmaker', a protein that promotes the formation of a stable complex between two or more DNA-binding proteins in an ATP-dependent manner without itself being part of a final effector complex.</text>
</comment>
<dbReference type="SUPFAM" id="SSF55874">
    <property type="entry name" value="ATPase domain of HSP90 chaperone/DNA topoisomerase II/histidine kinase"/>
    <property type="match status" value="1"/>
</dbReference>
<dbReference type="NCBIfam" id="TIGR00585">
    <property type="entry name" value="mutl"/>
    <property type="match status" value="1"/>
</dbReference>
<dbReference type="InterPro" id="IPR042121">
    <property type="entry name" value="MutL_C_regsub"/>
</dbReference>
<dbReference type="Gene3D" id="3.30.230.10">
    <property type="match status" value="1"/>
</dbReference>
<dbReference type="Pfam" id="PF01119">
    <property type="entry name" value="DNA_mis_repair"/>
    <property type="match status" value="1"/>
</dbReference>
<comment type="caution">
    <text evidence="7">The sequence shown here is derived from an EMBL/GenBank/DDBJ whole genome shotgun (WGS) entry which is preliminary data.</text>
</comment>
<keyword evidence="3 4" id="KW-0234">DNA repair</keyword>
<sequence length="609" mass="68799">MIRILDKSTADKIAAGEVVERPLSVVKELVENSIDAGAKKIAVEIKNGGKSYIRVTDDGCGIAADECEKAFMRHATSKIINAEDLNSISTLGFRGEALASIAAISRTELLTKTKESKTGSKLIIEGGQIIENTPVGCPDGTTMVIRDLFFNTPARLKFMRADSAESSSVIEFVTDIALAYPDIRIQMINNDKILFATNGRGNRGQTIATLTSSILADKLIPFIYEEEGITVEGYVSGPGESRSSRKNQVFFVNGRVIDSKVIEKGINRAYSDRLFEGRFPICYLFITVSPERMDVNIHPNKRQVRFYDEDAIINTVRKGIITALDSEEAVPTIKEKAKPYNKIENKNDNPKEVRDAVDINSLLSNYEQTKESNKTIFEQNTVETPKEKEIVETQEQIKIAVQDEISKPIFTVTEPKRFDFSSLQIHGQFFGTYIQLSDEETIYFIDQHAAHERIFFEKLMNQFQSREKHRQPLLIPITFEVSHADKEREDLWLTVLEDMGFSLDEFGPLSYRVSEIPMFMSMSEAEDFLSDFTDGIGTYEDIRDNKTLDKIATRACKAAVKANDYLSKEEIKQLITDLDKCNNPFSCPHGRPTFIKITKSDLEKRFKRI</sequence>
<keyword evidence="7" id="KW-0378">Hydrolase</keyword>
<dbReference type="SUPFAM" id="SSF118116">
    <property type="entry name" value="DNA mismatch repair protein MutL"/>
    <property type="match status" value="1"/>
</dbReference>
<dbReference type="InterPro" id="IPR013507">
    <property type="entry name" value="DNA_mismatch_S5_2-like"/>
</dbReference>
<protein>
    <recommendedName>
        <fullName evidence="4">DNA mismatch repair protein MutL</fullName>
    </recommendedName>
</protein>
<evidence type="ECO:0000259" key="6">
    <source>
        <dbReference type="SMART" id="SM01340"/>
    </source>
</evidence>
<keyword evidence="7" id="KW-0540">Nuclease</keyword>
<evidence type="ECO:0000256" key="3">
    <source>
        <dbReference type="ARBA" id="ARBA00023204"/>
    </source>
</evidence>
<dbReference type="PANTHER" id="PTHR10073:SF12">
    <property type="entry name" value="DNA MISMATCH REPAIR PROTEIN MLH1"/>
    <property type="match status" value="1"/>
</dbReference>
<keyword evidence="8" id="KW-1185">Reference proteome</keyword>
<keyword evidence="2 4" id="KW-0227">DNA damage</keyword>
<dbReference type="InterPro" id="IPR036890">
    <property type="entry name" value="HATPase_C_sf"/>
</dbReference>
<evidence type="ECO:0000256" key="2">
    <source>
        <dbReference type="ARBA" id="ARBA00022763"/>
    </source>
</evidence>
<dbReference type="Pfam" id="PF08676">
    <property type="entry name" value="MutL_C"/>
    <property type="match status" value="1"/>
</dbReference>
<dbReference type="EMBL" id="JADCKA010000002">
    <property type="protein sequence ID" value="MBE5034994.1"/>
    <property type="molecule type" value="Genomic_DNA"/>
</dbReference>
<keyword evidence="7" id="KW-0255">Endonuclease</keyword>
<dbReference type="InterPro" id="IPR020667">
    <property type="entry name" value="DNA_mismatch_repair_MutL"/>
</dbReference>
<dbReference type="InterPro" id="IPR020568">
    <property type="entry name" value="Ribosomal_Su5_D2-typ_SF"/>
</dbReference>
<dbReference type="PANTHER" id="PTHR10073">
    <property type="entry name" value="DNA MISMATCH REPAIR PROTEIN MLH, PMS, MUTL"/>
    <property type="match status" value="1"/>
</dbReference>
<dbReference type="InterPro" id="IPR014762">
    <property type="entry name" value="DNA_mismatch_repair_CS"/>
</dbReference>
<dbReference type="GO" id="GO:0004519">
    <property type="term" value="F:endonuclease activity"/>
    <property type="evidence" value="ECO:0007669"/>
    <property type="project" value="UniProtKB-KW"/>
</dbReference>
<feature type="domain" description="DNA mismatch repair protein S5" evidence="6">
    <location>
        <begin position="207"/>
        <end position="325"/>
    </location>
</feature>
<dbReference type="InterPro" id="IPR042120">
    <property type="entry name" value="MutL_C_dimsub"/>
</dbReference>
<name>A0ABR9QVU5_9FIRM</name>
<organism evidence="7 8">
    <name type="scientific">Gallibacter intestinalis</name>
    <dbReference type="NCBI Taxonomy" id="2779356"/>
    <lineage>
        <taxon>Bacteria</taxon>
        <taxon>Bacillati</taxon>
        <taxon>Bacillota</taxon>
        <taxon>Clostridia</taxon>
        <taxon>Eubacteriales</taxon>
        <taxon>Eubacteriaceae</taxon>
        <taxon>Gallibacter</taxon>
    </lineage>
</organism>
<evidence type="ECO:0000313" key="7">
    <source>
        <dbReference type="EMBL" id="MBE5034994.1"/>
    </source>
</evidence>
<proteinExistence type="inferred from homology"/>
<comment type="similarity">
    <text evidence="1 4">Belongs to the DNA mismatch repair MutL/HexB family.</text>
</comment>
<feature type="domain" description="MutL C-terminal dimerisation" evidence="5">
    <location>
        <begin position="425"/>
        <end position="566"/>
    </location>
</feature>
<dbReference type="SMART" id="SM00853">
    <property type="entry name" value="MutL_C"/>
    <property type="match status" value="1"/>
</dbReference>
<dbReference type="Gene3D" id="3.30.1370.100">
    <property type="entry name" value="MutL, C-terminal domain, regulatory subdomain"/>
    <property type="match status" value="1"/>
</dbReference>
<gene>
    <name evidence="4 7" type="primary">mutL</name>
    <name evidence="7" type="ORF">INF20_01715</name>
</gene>
<accession>A0ABR9QVU5</accession>
<dbReference type="InterPro" id="IPR014721">
    <property type="entry name" value="Ribsml_uS5_D2-typ_fold_subgr"/>
</dbReference>
<evidence type="ECO:0000256" key="4">
    <source>
        <dbReference type="HAMAP-Rule" id="MF_00149"/>
    </source>
</evidence>
<dbReference type="InterPro" id="IPR002099">
    <property type="entry name" value="MutL/Mlh/PMS"/>
</dbReference>
<dbReference type="Proteomes" id="UP001516588">
    <property type="component" value="Unassembled WGS sequence"/>
</dbReference>
<evidence type="ECO:0000313" key="8">
    <source>
        <dbReference type="Proteomes" id="UP001516588"/>
    </source>
</evidence>
<dbReference type="SUPFAM" id="SSF54211">
    <property type="entry name" value="Ribosomal protein S5 domain 2-like"/>
    <property type="match status" value="1"/>
</dbReference>
<dbReference type="InterPro" id="IPR038973">
    <property type="entry name" value="MutL/Mlh/Pms-like"/>
</dbReference>
<dbReference type="InterPro" id="IPR037198">
    <property type="entry name" value="MutL_C_sf"/>
</dbReference>
<evidence type="ECO:0000259" key="5">
    <source>
        <dbReference type="SMART" id="SM00853"/>
    </source>
</evidence>